<evidence type="ECO:0000313" key="3">
    <source>
        <dbReference type="Proteomes" id="UP000838821"/>
    </source>
</evidence>
<comment type="caution">
    <text evidence="2">The sequence shown here is derived from an EMBL/GenBank/DDBJ whole genome shotgun (WGS) entry which is preliminary data.</text>
</comment>
<feature type="domain" description="Polysaccharide pyruvyl transferase" evidence="1">
    <location>
        <begin position="16"/>
        <end position="325"/>
    </location>
</feature>
<protein>
    <recommendedName>
        <fullName evidence="1">Polysaccharide pyruvyl transferase domain-containing protein</fullName>
    </recommendedName>
</protein>
<reference evidence="2" key="1">
    <citation type="submission" date="2022-01" db="EMBL/GenBank/DDBJ databases">
        <authorList>
            <person name="Criscuolo A."/>
        </authorList>
    </citation>
    <scope>NUCLEOTIDE SEQUENCE</scope>
    <source>
        <strain evidence="2">CIP111891</strain>
    </source>
</reference>
<gene>
    <name evidence="2" type="ORF">PAECIP111891_04618</name>
</gene>
<dbReference type="Proteomes" id="UP000838821">
    <property type="component" value="Unassembled WGS sequence"/>
</dbReference>
<accession>A0ABN8GZ90</accession>
<sequence>MTQKTIILRSSWQVVNIGDIAHTPGVLQLLKAYLPEVEVILWASEDFSDEVRDMIHRRFPHLSIVMGSIGTDGRATNCELQEAVDRSVFVLHGSGPLLVGHEDMIAYTKHTGKSFGVFGITYGGYNESNWPEMKTILSQAKFIYFRDSVSLEKALGDGITSPLMKFGPDGAFAVDLRDEQRAQAFLAANELYEGQFLCCVVRNRYTPFWKVKNVPFNEEKHAYNELMKEQDHADIRQAIIEVVRQTSLKVLVCPEDMTQMELSKEMLINKLPDDIKTRVVWREEFWLPDEAISVYIRSAGLFGSEMHSPIMCIGHGIPAIVCRWKEQSTKGWMWQDIGLGEWLFDLDQKEDRQRIVPAVCQLALHPEEARDKARAAKARVDIHYQEMVRTLKQELDKL</sequence>
<dbReference type="RefSeq" id="WP_236290782.1">
    <property type="nucleotide sequence ID" value="NZ_CAKMMW010000016.1"/>
</dbReference>
<name>A0ABN8GZ90_9BACL</name>
<evidence type="ECO:0000313" key="2">
    <source>
        <dbReference type="EMBL" id="CAH1217677.1"/>
    </source>
</evidence>
<dbReference type="Pfam" id="PF04230">
    <property type="entry name" value="PS_pyruv_trans"/>
    <property type="match status" value="1"/>
</dbReference>
<proteinExistence type="predicted"/>
<keyword evidence="3" id="KW-1185">Reference proteome</keyword>
<organism evidence="2 3">
    <name type="scientific">Paenibacillus allorhizoplanae</name>
    <dbReference type="NCBI Taxonomy" id="2905648"/>
    <lineage>
        <taxon>Bacteria</taxon>
        <taxon>Bacillati</taxon>
        <taxon>Bacillota</taxon>
        <taxon>Bacilli</taxon>
        <taxon>Bacillales</taxon>
        <taxon>Paenibacillaceae</taxon>
        <taxon>Paenibacillus</taxon>
    </lineage>
</organism>
<dbReference type="EMBL" id="CAKMMW010000016">
    <property type="protein sequence ID" value="CAH1217677.1"/>
    <property type="molecule type" value="Genomic_DNA"/>
</dbReference>
<evidence type="ECO:0000259" key="1">
    <source>
        <dbReference type="Pfam" id="PF04230"/>
    </source>
</evidence>
<dbReference type="InterPro" id="IPR007345">
    <property type="entry name" value="Polysacch_pyruvyl_Trfase"/>
</dbReference>